<dbReference type="STRING" id="745531.A0A0C3S3U7"/>
<evidence type="ECO:0000259" key="3">
    <source>
        <dbReference type="PROSITE" id="PS50157"/>
    </source>
</evidence>
<dbReference type="InterPro" id="IPR013087">
    <property type="entry name" value="Znf_C2H2_type"/>
</dbReference>
<dbReference type="HOGENOM" id="CLU_756726_0_0_1"/>
<protein>
    <recommendedName>
        <fullName evidence="3">C2H2-type domain-containing protein</fullName>
    </recommendedName>
</protein>
<reference evidence="4 5" key="1">
    <citation type="journal article" date="2014" name="PLoS Genet.">
        <title>Analysis of the Phlebiopsis gigantea genome, transcriptome and secretome provides insight into its pioneer colonization strategies of wood.</title>
        <authorList>
            <person name="Hori C."/>
            <person name="Ishida T."/>
            <person name="Igarashi K."/>
            <person name="Samejima M."/>
            <person name="Suzuki H."/>
            <person name="Master E."/>
            <person name="Ferreira P."/>
            <person name="Ruiz-Duenas F.J."/>
            <person name="Held B."/>
            <person name="Canessa P."/>
            <person name="Larrondo L.F."/>
            <person name="Schmoll M."/>
            <person name="Druzhinina I.S."/>
            <person name="Kubicek C.P."/>
            <person name="Gaskell J.A."/>
            <person name="Kersten P."/>
            <person name="St John F."/>
            <person name="Glasner J."/>
            <person name="Sabat G."/>
            <person name="Splinter BonDurant S."/>
            <person name="Syed K."/>
            <person name="Yadav J."/>
            <person name="Mgbeahuruike A.C."/>
            <person name="Kovalchuk A."/>
            <person name="Asiegbu F.O."/>
            <person name="Lackner G."/>
            <person name="Hoffmeister D."/>
            <person name="Rencoret J."/>
            <person name="Gutierrez A."/>
            <person name="Sun H."/>
            <person name="Lindquist E."/>
            <person name="Barry K."/>
            <person name="Riley R."/>
            <person name="Grigoriev I.V."/>
            <person name="Henrissat B."/>
            <person name="Kues U."/>
            <person name="Berka R.M."/>
            <person name="Martinez A.T."/>
            <person name="Covert S.F."/>
            <person name="Blanchette R.A."/>
            <person name="Cullen D."/>
        </authorList>
    </citation>
    <scope>NUCLEOTIDE SEQUENCE [LARGE SCALE GENOMIC DNA]</scope>
    <source>
        <strain evidence="4 5">11061_1 CR5-6</strain>
    </source>
</reference>
<dbReference type="GO" id="GO:0008270">
    <property type="term" value="F:zinc ion binding"/>
    <property type="evidence" value="ECO:0007669"/>
    <property type="project" value="UniProtKB-KW"/>
</dbReference>
<feature type="region of interest" description="Disordered" evidence="2">
    <location>
        <begin position="155"/>
        <end position="255"/>
    </location>
</feature>
<keyword evidence="1" id="KW-0479">Metal-binding</keyword>
<evidence type="ECO:0000313" key="5">
    <source>
        <dbReference type="Proteomes" id="UP000053257"/>
    </source>
</evidence>
<feature type="compositionally biased region" description="Polar residues" evidence="2">
    <location>
        <begin position="209"/>
        <end position="220"/>
    </location>
</feature>
<proteinExistence type="predicted"/>
<dbReference type="PROSITE" id="PS50157">
    <property type="entry name" value="ZINC_FINGER_C2H2_2"/>
    <property type="match status" value="1"/>
</dbReference>
<keyword evidence="1" id="KW-0862">Zinc</keyword>
<accession>A0A0C3S3U7</accession>
<dbReference type="Proteomes" id="UP000053257">
    <property type="component" value="Unassembled WGS sequence"/>
</dbReference>
<organism evidence="4 5">
    <name type="scientific">Phlebiopsis gigantea (strain 11061_1 CR5-6)</name>
    <name type="common">White-rot fungus</name>
    <name type="synonym">Peniophora gigantea</name>
    <dbReference type="NCBI Taxonomy" id="745531"/>
    <lineage>
        <taxon>Eukaryota</taxon>
        <taxon>Fungi</taxon>
        <taxon>Dikarya</taxon>
        <taxon>Basidiomycota</taxon>
        <taxon>Agaricomycotina</taxon>
        <taxon>Agaricomycetes</taxon>
        <taxon>Polyporales</taxon>
        <taxon>Phanerochaetaceae</taxon>
        <taxon>Phlebiopsis</taxon>
    </lineage>
</organism>
<dbReference type="OrthoDB" id="8922241at2759"/>
<evidence type="ECO:0000256" key="1">
    <source>
        <dbReference type="PROSITE-ProRule" id="PRU00042"/>
    </source>
</evidence>
<feature type="compositionally biased region" description="Acidic residues" evidence="2">
    <location>
        <begin position="168"/>
        <end position="182"/>
    </location>
</feature>
<feature type="domain" description="C2H2-type" evidence="3">
    <location>
        <begin position="265"/>
        <end position="292"/>
    </location>
</feature>
<keyword evidence="1" id="KW-0863">Zinc-finger</keyword>
<dbReference type="EMBL" id="KN840663">
    <property type="protein sequence ID" value="KIP02620.1"/>
    <property type="molecule type" value="Genomic_DNA"/>
</dbReference>
<feature type="compositionally biased region" description="Polar residues" evidence="2">
    <location>
        <begin position="185"/>
        <end position="201"/>
    </location>
</feature>
<evidence type="ECO:0000256" key="2">
    <source>
        <dbReference type="SAM" id="MobiDB-lite"/>
    </source>
</evidence>
<dbReference type="AlphaFoldDB" id="A0A0C3S3U7"/>
<sequence length="366" mass="40119">MSSSNYFFFDQDTRVSTVPYSTHTQYHGTPNYGEKSGMGWYDERRLFQNPIKPIFSKEQIQELLVHSKSPEGCLYNPPTPLDLNFPFASEAGSYGSAFGLNTPAMEQLISPISNNAIHTGIYTAGRQAPSGVNNSLSSLRTSFSAPYAQTMTLGCPRPDTYEYPGSDVDAEGETDSEFEQEDSPGFTNVKNNHSPRGQTASCAGKGSAPSIQTLRSQKAGPSSACVGGGVQRTRPSRRKTGRMPPRTKQVSGPFVDLSPAARDSLRCPLCPRIVRHVLDLDRHYRGHFQSTPTAVCSGVRIERAAEYGIDLGTSVVEEFDGVFRVGKFCRATFTRRDSLIRHLKNPRCPCVGDVIPAEEYAGIKDL</sequence>
<dbReference type="PROSITE" id="PS00028">
    <property type="entry name" value="ZINC_FINGER_C2H2_1"/>
    <property type="match status" value="1"/>
</dbReference>
<name>A0A0C3S3U7_PHLG1</name>
<keyword evidence="5" id="KW-1185">Reference proteome</keyword>
<evidence type="ECO:0000313" key="4">
    <source>
        <dbReference type="EMBL" id="KIP02620.1"/>
    </source>
</evidence>
<gene>
    <name evidence="4" type="ORF">PHLGIDRAFT_286025</name>
</gene>